<dbReference type="PIRSF" id="PIRSF037167">
    <property type="entry name" value="Mtase_YfcB_prd"/>
    <property type="match status" value="1"/>
</dbReference>
<dbReference type="InterPro" id="IPR002052">
    <property type="entry name" value="DNA_methylase_N6_adenine_CS"/>
</dbReference>
<dbReference type="GO" id="GO:0005829">
    <property type="term" value="C:cytosol"/>
    <property type="evidence" value="ECO:0007669"/>
    <property type="project" value="TreeGrafter"/>
</dbReference>
<dbReference type="Proteomes" id="UP000092544">
    <property type="component" value="Unassembled WGS sequence"/>
</dbReference>
<sequence>MSNRQSAIRDLSSIKDFIRWTYSRFGHSDLFYGHGTDNAWDEALHLVMGSLKLPLDFHRDMLDCALTYDEKKRILKLVEKRIKQREPLPYLLGKAWFMGLPFKVSKDTLIPRSPIVSLLETEFEPWLTQYPLNILDMCTGSGCLGIAAALVFEDAQVDISDISEKALAIAQENIEFHQVEDRVTAIHSDMFKGLHGRQYDLIICNPPYVDAEDFNSAPAEFHNEPELALTSGDDGLAFTHKFLSQAAHYLHDNGILVYEVGNTEVALQAAYPDVPFLWVELEQGGNGVFVLTKEQLNTLRREQK</sequence>
<dbReference type="EC" id="2.1.1.-" evidence="5"/>
<keyword evidence="1 5" id="KW-0489">Methyltransferase</keyword>
<evidence type="ECO:0000256" key="3">
    <source>
        <dbReference type="ARBA" id="ARBA00022691"/>
    </source>
</evidence>
<dbReference type="PROSITE" id="PS00092">
    <property type="entry name" value="N6_MTASE"/>
    <property type="match status" value="1"/>
</dbReference>
<dbReference type="InterPro" id="IPR017127">
    <property type="entry name" value="Ribosome_uL3_MTase"/>
</dbReference>
<dbReference type="GO" id="GO:0003676">
    <property type="term" value="F:nucleic acid binding"/>
    <property type="evidence" value="ECO:0007669"/>
    <property type="project" value="InterPro"/>
</dbReference>
<protein>
    <submittedName>
        <fullName evidence="5">50S ribosomal protein L3 glutamine methyltransferase</fullName>
        <ecNumber evidence="5">2.1.1.-</ecNumber>
    </submittedName>
</protein>
<dbReference type="InterPro" id="IPR007848">
    <property type="entry name" value="Small_mtfrase_dom"/>
</dbReference>
<keyword evidence="2 5" id="KW-0808">Transferase</keyword>
<reference evidence="5 6" key="1">
    <citation type="submission" date="2016-06" db="EMBL/GenBank/DDBJ databases">
        <authorList>
            <person name="Kjaerup R.B."/>
            <person name="Dalgaard T.S."/>
            <person name="Juul-Madsen H.R."/>
        </authorList>
    </citation>
    <scope>NUCLEOTIDE SEQUENCE [LARGE SCALE GENOMIC DNA]</scope>
    <source>
        <strain evidence="5 6">CECT 8886</strain>
    </source>
</reference>
<dbReference type="SUPFAM" id="SSF53335">
    <property type="entry name" value="S-adenosyl-L-methionine-dependent methyltransferases"/>
    <property type="match status" value="1"/>
</dbReference>
<dbReference type="InterPro" id="IPR029063">
    <property type="entry name" value="SAM-dependent_MTases_sf"/>
</dbReference>
<dbReference type="InterPro" id="IPR004556">
    <property type="entry name" value="HemK-like"/>
</dbReference>
<proteinExistence type="predicted"/>
<dbReference type="GO" id="GO:0005840">
    <property type="term" value="C:ribosome"/>
    <property type="evidence" value="ECO:0007669"/>
    <property type="project" value="UniProtKB-KW"/>
</dbReference>
<dbReference type="RefSeq" id="WP_067017604.1">
    <property type="nucleotide sequence ID" value="NZ_FLOB01000007.1"/>
</dbReference>
<dbReference type="NCBIfam" id="TIGR00536">
    <property type="entry name" value="hemK_fam"/>
    <property type="match status" value="1"/>
</dbReference>
<dbReference type="CDD" id="cd02440">
    <property type="entry name" value="AdoMet_MTases"/>
    <property type="match status" value="1"/>
</dbReference>
<dbReference type="GO" id="GO:0032259">
    <property type="term" value="P:methylation"/>
    <property type="evidence" value="ECO:0007669"/>
    <property type="project" value="UniProtKB-KW"/>
</dbReference>
<keyword evidence="6" id="KW-1185">Reference proteome</keyword>
<dbReference type="Pfam" id="PF05175">
    <property type="entry name" value="MTS"/>
    <property type="match status" value="1"/>
</dbReference>
<accession>A0A1A8TLF8</accession>
<dbReference type="PANTHER" id="PTHR47806:SF1">
    <property type="entry name" value="RIBOSOMAL PROTEIN UL3 GLUTAMINE METHYLTRANSFERASE"/>
    <property type="match status" value="1"/>
</dbReference>
<evidence type="ECO:0000313" key="6">
    <source>
        <dbReference type="Proteomes" id="UP000092544"/>
    </source>
</evidence>
<organism evidence="5 6">
    <name type="scientific">Marinomonas spartinae</name>
    <dbReference type="NCBI Taxonomy" id="1792290"/>
    <lineage>
        <taxon>Bacteria</taxon>
        <taxon>Pseudomonadati</taxon>
        <taxon>Pseudomonadota</taxon>
        <taxon>Gammaproteobacteria</taxon>
        <taxon>Oceanospirillales</taxon>
        <taxon>Oceanospirillaceae</taxon>
        <taxon>Marinomonas</taxon>
    </lineage>
</organism>
<evidence type="ECO:0000313" key="5">
    <source>
        <dbReference type="EMBL" id="SBS33894.1"/>
    </source>
</evidence>
<gene>
    <name evidence="5" type="primary">prmB</name>
    <name evidence="5" type="ORF">MSP8886_02884</name>
</gene>
<keyword evidence="5" id="KW-0689">Ribosomal protein</keyword>
<dbReference type="Gene3D" id="3.40.50.150">
    <property type="entry name" value="Vaccinia Virus protein VP39"/>
    <property type="match status" value="1"/>
</dbReference>
<dbReference type="AlphaFoldDB" id="A0A1A8TLF8"/>
<name>A0A1A8TLF8_9GAMM</name>
<dbReference type="NCBIfam" id="TIGR03533">
    <property type="entry name" value="L3_gln_methyl"/>
    <property type="match status" value="1"/>
</dbReference>
<evidence type="ECO:0000256" key="2">
    <source>
        <dbReference type="ARBA" id="ARBA00022679"/>
    </source>
</evidence>
<dbReference type="Gene3D" id="1.10.8.10">
    <property type="entry name" value="DNA helicase RuvA subunit, C-terminal domain"/>
    <property type="match status" value="1"/>
</dbReference>
<keyword evidence="3" id="KW-0949">S-adenosyl-L-methionine</keyword>
<feature type="domain" description="Methyltransferase small" evidence="4">
    <location>
        <begin position="133"/>
        <end position="214"/>
    </location>
</feature>
<dbReference type="PANTHER" id="PTHR47806">
    <property type="entry name" value="50S RIBOSOMAL PROTEIN L3 GLUTAMINE METHYLTRANSFERASE"/>
    <property type="match status" value="1"/>
</dbReference>
<dbReference type="EMBL" id="FLOB01000007">
    <property type="protein sequence ID" value="SBS33894.1"/>
    <property type="molecule type" value="Genomic_DNA"/>
</dbReference>
<dbReference type="GO" id="GO:0036009">
    <property type="term" value="F:protein-glutamine N-methyltransferase activity"/>
    <property type="evidence" value="ECO:0007669"/>
    <property type="project" value="InterPro"/>
</dbReference>
<evidence type="ECO:0000256" key="1">
    <source>
        <dbReference type="ARBA" id="ARBA00022603"/>
    </source>
</evidence>
<evidence type="ECO:0000259" key="4">
    <source>
        <dbReference type="Pfam" id="PF05175"/>
    </source>
</evidence>
<dbReference type="STRING" id="1792290.MSP8886_02884"/>
<keyword evidence="5" id="KW-0687">Ribonucleoprotein</keyword>
<dbReference type="OrthoDB" id="9800643at2"/>